<feature type="compositionally biased region" description="Basic and acidic residues" evidence="1">
    <location>
        <begin position="21"/>
        <end position="34"/>
    </location>
</feature>
<feature type="region of interest" description="Disordered" evidence="1">
    <location>
        <begin position="1"/>
        <end position="38"/>
    </location>
</feature>
<protein>
    <submittedName>
        <fullName evidence="2">Uncharacterized protein</fullName>
    </submittedName>
</protein>
<name>A0AAV9SHS3_9TELE</name>
<gene>
    <name evidence="2" type="ORF">CRENBAI_017806</name>
</gene>
<evidence type="ECO:0000313" key="3">
    <source>
        <dbReference type="Proteomes" id="UP001311232"/>
    </source>
</evidence>
<dbReference type="Proteomes" id="UP001311232">
    <property type="component" value="Unassembled WGS sequence"/>
</dbReference>
<evidence type="ECO:0000256" key="1">
    <source>
        <dbReference type="SAM" id="MobiDB-lite"/>
    </source>
</evidence>
<reference evidence="2 3" key="1">
    <citation type="submission" date="2021-06" db="EMBL/GenBank/DDBJ databases">
        <authorList>
            <person name="Palmer J.M."/>
        </authorList>
    </citation>
    <scope>NUCLEOTIDE SEQUENCE [LARGE SCALE GENOMIC DNA]</scope>
    <source>
        <strain evidence="2 3">MEX-2019</strain>
        <tissue evidence="2">Muscle</tissue>
    </source>
</reference>
<comment type="caution">
    <text evidence="2">The sequence shown here is derived from an EMBL/GenBank/DDBJ whole genome shotgun (WGS) entry which is preliminary data.</text>
</comment>
<organism evidence="2 3">
    <name type="scientific">Crenichthys baileyi</name>
    <name type="common">White River springfish</name>
    <dbReference type="NCBI Taxonomy" id="28760"/>
    <lineage>
        <taxon>Eukaryota</taxon>
        <taxon>Metazoa</taxon>
        <taxon>Chordata</taxon>
        <taxon>Craniata</taxon>
        <taxon>Vertebrata</taxon>
        <taxon>Euteleostomi</taxon>
        <taxon>Actinopterygii</taxon>
        <taxon>Neopterygii</taxon>
        <taxon>Teleostei</taxon>
        <taxon>Neoteleostei</taxon>
        <taxon>Acanthomorphata</taxon>
        <taxon>Ovalentaria</taxon>
        <taxon>Atherinomorphae</taxon>
        <taxon>Cyprinodontiformes</taxon>
        <taxon>Goodeidae</taxon>
        <taxon>Crenichthys</taxon>
    </lineage>
</organism>
<evidence type="ECO:0000313" key="2">
    <source>
        <dbReference type="EMBL" id="KAK5620847.1"/>
    </source>
</evidence>
<dbReference type="EMBL" id="JAHHUM010000331">
    <property type="protein sequence ID" value="KAK5620847.1"/>
    <property type="molecule type" value="Genomic_DNA"/>
</dbReference>
<keyword evidence="3" id="KW-1185">Reference proteome</keyword>
<dbReference type="AlphaFoldDB" id="A0AAV9SHS3"/>
<accession>A0AAV9SHS3</accession>
<proteinExistence type="predicted"/>
<sequence length="125" mass="14136">MEPLAPPGEEKPPKHSLLRPLDPHNSKDLNDGTKQRPWSAESYQDITGFALIKGFQPGKGRKMISKGEDILWNIVQLVFISGENMDWRSGQGGCQKELQECLGKHWMCGTCDNNPRYSSYLWTMG</sequence>